<evidence type="ECO:0000256" key="1">
    <source>
        <dbReference type="ARBA" id="ARBA00009986"/>
    </source>
</evidence>
<dbReference type="InterPro" id="IPR016161">
    <property type="entry name" value="Ald_DH/histidinol_DH"/>
</dbReference>
<evidence type="ECO:0000313" key="4">
    <source>
        <dbReference type="EMBL" id="KAF4733400.1"/>
    </source>
</evidence>
<dbReference type="InterPro" id="IPR015590">
    <property type="entry name" value="Aldehyde_DH_dom"/>
</dbReference>
<evidence type="ECO:0000313" key="5">
    <source>
        <dbReference type="Proteomes" id="UP000553632"/>
    </source>
</evidence>
<dbReference type="OMA" id="EETEWDM"/>
<evidence type="ECO:0000259" key="3">
    <source>
        <dbReference type="Pfam" id="PF00171"/>
    </source>
</evidence>
<dbReference type="PANTHER" id="PTHR43860:SF2">
    <property type="entry name" value="BETAINE ALDEHYDE DEHYDROGENASE-RELATED"/>
    <property type="match status" value="1"/>
</dbReference>
<dbReference type="Pfam" id="PF00171">
    <property type="entry name" value="Aldedh"/>
    <property type="match status" value="1"/>
</dbReference>
<dbReference type="PANTHER" id="PTHR43860">
    <property type="entry name" value="BETAINE ALDEHYDE DEHYDROGENASE"/>
    <property type="match status" value="1"/>
</dbReference>
<keyword evidence="5" id="KW-1185">Reference proteome</keyword>
<feature type="domain" description="Aldehyde dehydrogenase" evidence="3">
    <location>
        <begin position="6"/>
        <end position="152"/>
    </location>
</feature>
<keyword evidence="2" id="KW-0520">NAD</keyword>
<gene>
    <name evidence="4" type="ORF">FOZ63_018991</name>
</gene>
<accession>A0A7J6SMM3</accession>
<comment type="similarity">
    <text evidence="1">Belongs to the aldehyde dehydrogenase family.</text>
</comment>
<sequence>SFDSGVWSKISGSDRAVVMKRISEGVKARRDVLARVETVNTGKPIEETEWDMDDVAGSFDYFADKAIELDKKQGSLVDLGMEEFQGRVYYESCGVVAAIVPWNYPLLMATWKVAPALAAGCSVVLKPSELTPITAMELALICKEAGLPDGVSAIRY</sequence>
<dbReference type="InterPro" id="IPR016162">
    <property type="entry name" value="Ald_DH_N"/>
</dbReference>
<proteinExistence type="inferred from homology"/>
<protein>
    <recommendedName>
        <fullName evidence="3">Aldehyde dehydrogenase domain-containing protein</fullName>
    </recommendedName>
</protein>
<dbReference type="Gene3D" id="3.40.605.10">
    <property type="entry name" value="Aldehyde Dehydrogenase, Chain A, domain 1"/>
    <property type="match status" value="1"/>
</dbReference>
<dbReference type="EMBL" id="JABANO010017496">
    <property type="protein sequence ID" value="KAF4733400.1"/>
    <property type="molecule type" value="Genomic_DNA"/>
</dbReference>
<dbReference type="GO" id="GO:0016491">
    <property type="term" value="F:oxidoreductase activity"/>
    <property type="evidence" value="ECO:0007669"/>
    <property type="project" value="InterPro"/>
</dbReference>
<organism evidence="4 5">
    <name type="scientific">Perkinsus olseni</name>
    <name type="common">Perkinsus atlanticus</name>
    <dbReference type="NCBI Taxonomy" id="32597"/>
    <lineage>
        <taxon>Eukaryota</taxon>
        <taxon>Sar</taxon>
        <taxon>Alveolata</taxon>
        <taxon>Perkinsozoa</taxon>
        <taxon>Perkinsea</taxon>
        <taxon>Perkinsida</taxon>
        <taxon>Perkinsidae</taxon>
        <taxon>Perkinsus</taxon>
    </lineage>
</organism>
<dbReference type="Proteomes" id="UP000553632">
    <property type="component" value="Unassembled WGS sequence"/>
</dbReference>
<comment type="caution">
    <text evidence="4">The sequence shown here is derived from an EMBL/GenBank/DDBJ whole genome shotgun (WGS) entry which is preliminary data.</text>
</comment>
<name>A0A7J6SMM3_PEROL</name>
<dbReference type="AlphaFoldDB" id="A0A7J6SMM3"/>
<feature type="non-terminal residue" evidence="4">
    <location>
        <position position="1"/>
    </location>
</feature>
<reference evidence="4 5" key="1">
    <citation type="submission" date="2020-04" db="EMBL/GenBank/DDBJ databases">
        <title>Perkinsus olseni comparative genomics.</title>
        <authorList>
            <person name="Bogema D.R."/>
        </authorList>
    </citation>
    <scope>NUCLEOTIDE SEQUENCE [LARGE SCALE GENOMIC DNA]</scope>
    <source>
        <strain evidence="4 5">ATCC PRA-207</strain>
    </source>
</reference>
<evidence type="ECO:0000256" key="2">
    <source>
        <dbReference type="ARBA" id="ARBA00023027"/>
    </source>
</evidence>
<dbReference type="SUPFAM" id="SSF53720">
    <property type="entry name" value="ALDH-like"/>
    <property type="match status" value="1"/>
</dbReference>